<organism evidence="3 4">
    <name type="scientific">Corynebacterium timonense</name>
    <dbReference type="NCBI Taxonomy" id="441500"/>
    <lineage>
        <taxon>Bacteria</taxon>
        <taxon>Bacillati</taxon>
        <taxon>Actinomycetota</taxon>
        <taxon>Actinomycetes</taxon>
        <taxon>Mycobacteriales</taxon>
        <taxon>Corynebacteriaceae</taxon>
        <taxon>Corynebacterium</taxon>
    </lineage>
</organism>
<keyword evidence="1" id="KW-1133">Transmembrane helix</keyword>
<accession>A0A1H1NQP8</accession>
<dbReference type="GO" id="GO:0004190">
    <property type="term" value="F:aspartic-type endopeptidase activity"/>
    <property type="evidence" value="ECO:0007669"/>
    <property type="project" value="InterPro"/>
</dbReference>
<dbReference type="Proteomes" id="UP000182237">
    <property type="component" value="Chromosome I"/>
</dbReference>
<feature type="domain" description="Prepilin type IV endopeptidase peptidase" evidence="2">
    <location>
        <begin position="17"/>
        <end position="108"/>
    </location>
</feature>
<dbReference type="RefSeq" id="WP_019194539.1">
    <property type="nucleotide sequence ID" value="NZ_LT629765.1"/>
</dbReference>
<dbReference type="InterPro" id="IPR000045">
    <property type="entry name" value="Prepilin_IV_endopep_pep"/>
</dbReference>
<dbReference type="Pfam" id="PF01478">
    <property type="entry name" value="Peptidase_A24"/>
    <property type="match status" value="1"/>
</dbReference>
<sequence>MLIGGSGLFFLFLCACAVLWSTALACVDVTQRRLPDALTLPAGALALAWCVVRPVGLWGLVWPVLYLLPARGIGGGDVKLAVSLGVAVACTAGPVWVLVAVAAASALTLAAAALTRSAAVAHGPAMLAAAWVCALMGGVASNM</sequence>
<evidence type="ECO:0000313" key="4">
    <source>
        <dbReference type="Proteomes" id="UP000182237"/>
    </source>
</evidence>
<keyword evidence="4" id="KW-1185">Reference proteome</keyword>
<dbReference type="OrthoDB" id="4428077at2"/>
<dbReference type="GO" id="GO:0016020">
    <property type="term" value="C:membrane"/>
    <property type="evidence" value="ECO:0007669"/>
    <property type="project" value="InterPro"/>
</dbReference>
<evidence type="ECO:0000259" key="2">
    <source>
        <dbReference type="Pfam" id="PF01478"/>
    </source>
</evidence>
<proteinExistence type="predicted"/>
<dbReference type="EMBL" id="LT629765">
    <property type="protein sequence ID" value="SDS00659.1"/>
    <property type="molecule type" value="Genomic_DNA"/>
</dbReference>
<feature type="transmembrane region" description="Helical" evidence="1">
    <location>
        <begin position="41"/>
        <end position="68"/>
    </location>
</feature>
<dbReference type="AlphaFoldDB" id="A0A1H1NQP8"/>
<evidence type="ECO:0000256" key="1">
    <source>
        <dbReference type="SAM" id="Phobius"/>
    </source>
</evidence>
<name>A0A1H1NQP8_9CORY</name>
<dbReference type="STRING" id="1203190.GCA_000312345_01738"/>
<keyword evidence="1" id="KW-0472">Membrane</keyword>
<dbReference type="Gene3D" id="1.20.120.1220">
    <property type="match status" value="1"/>
</dbReference>
<reference evidence="3 4" key="1">
    <citation type="submission" date="2016-10" db="EMBL/GenBank/DDBJ databases">
        <authorList>
            <person name="de Groot N.N."/>
        </authorList>
    </citation>
    <scope>NUCLEOTIDE SEQUENCE [LARGE SCALE GENOMIC DNA]</scope>
    <source>
        <strain evidence="3 4">DSM 45434</strain>
    </source>
</reference>
<keyword evidence="1" id="KW-0812">Transmembrane</keyword>
<feature type="transmembrane region" description="Helical" evidence="1">
    <location>
        <begin position="119"/>
        <end position="140"/>
    </location>
</feature>
<protein>
    <submittedName>
        <fullName evidence="3">Type 4 prepilin peptidase 1 Aspartic peptidase. MEROPS family A24A</fullName>
    </submittedName>
</protein>
<dbReference type="eggNOG" id="COG1989">
    <property type="taxonomic scope" value="Bacteria"/>
</dbReference>
<gene>
    <name evidence="3" type="ORF">SAMN04488539_0824</name>
</gene>
<evidence type="ECO:0000313" key="3">
    <source>
        <dbReference type="EMBL" id="SDS00659.1"/>
    </source>
</evidence>
<feature type="transmembrane region" description="Helical" evidence="1">
    <location>
        <begin position="80"/>
        <end position="113"/>
    </location>
</feature>